<keyword evidence="2" id="KW-0255">Endonuclease</keyword>
<sequence length="675" mass="72481">MSKSTGAPPVFVTLAEIARIAGVGRAAVSNWRRRHETFPSPVGGTDTSPQFSLSEVEEWLRRESKLKTAVNPLDRLWPEYEAVGDRDATGMLVAQVGLRLSGTEKAAGSSAGSELDQRQARLLERTLQLAAGDDARKTFHSLLDRWLRTHVRQITTTPGRLANLMVNVASLSRQEPVRTVLDPACGTGTLLSAAGRQWGDAGKPTLRILGQDSDRVLVELAKARLTVDGFTESGLSNISLAGGDTLRADAHPETAVDVVLCSPPSNERDWGHAELATDPRWVYGQPPRTESELAWVQHSVAALAPGGVAVLVLPPAVAARRAGRRIRAGLLRAGVLRAVIALPPGAAPPYGVGLHLWILRTESAGQGGAERAELTLVDTTHAIPPAAADKVGVNWSAVTAQVVDALSGMSARGSASVPVVDLLDEQVDLTPARHIPRTRAATIVDLRRFWARFDGHLSELRDTAGSLSELVPVDHDETVPFIGVDELERAGALEIRAGQGLPEALVRRGERQEDEARVLTGAPLSGQEQLWLSASDVSKGEQDGSLTVTASQDVIVSVLARAFDVRVDIDAPSVLGPQLSALRVSPAVLDPWFLAGCLRAPANVQRAGTHASTTSRIDLRRLQVPRLSLENQRRYGEIYRKITVFERELQDMKKVGAELSRSLGDLLVAGRLPRA</sequence>
<dbReference type="InterPro" id="IPR052916">
    <property type="entry name" value="Type-I_RE_MTase_Subunit"/>
</dbReference>
<dbReference type="InterPro" id="IPR029063">
    <property type="entry name" value="SAM-dependent_MTases_sf"/>
</dbReference>
<dbReference type="PANTHER" id="PTHR42998">
    <property type="entry name" value="TYPE I RESTRICTION ENZYME HINDVIIP M PROTEIN-RELATED"/>
    <property type="match status" value="1"/>
</dbReference>
<dbReference type="GO" id="GO:0003677">
    <property type="term" value="F:DNA binding"/>
    <property type="evidence" value="ECO:0007669"/>
    <property type="project" value="InterPro"/>
</dbReference>
<name>A0A5R9FZ81_9ACTN</name>
<dbReference type="EMBL" id="VBZC01000004">
    <property type="protein sequence ID" value="TLS47336.1"/>
    <property type="molecule type" value="Genomic_DNA"/>
</dbReference>
<comment type="caution">
    <text evidence="2">The sequence shown here is derived from an EMBL/GenBank/DDBJ whole genome shotgun (WGS) entry which is preliminary data.</text>
</comment>
<dbReference type="PRINTS" id="PR00507">
    <property type="entry name" value="N12N6MTFRASE"/>
</dbReference>
<keyword evidence="2" id="KW-0378">Hydrolase</keyword>
<dbReference type="Pfam" id="PF02384">
    <property type="entry name" value="N6_Mtase"/>
    <property type="match status" value="1"/>
</dbReference>
<proteinExistence type="predicted"/>
<dbReference type="Gene3D" id="3.40.50.150">
    <property type="entry name" value="Vaccinia Virus protein VP39"/>
    <property type="match status" value="1"/>
</dbReference>
<dbReference type="GO" id="GO:0004519">
    <property type="term" value="F:endonuclease activity"/>
    <property type="evidence" value="ECO:0007669"/>
    <property type="project" value="UniProtKB-KW"/>
</dbReference>
<evidence type="ECO:0000313" key="2">
    <source>
        <dbReference type="EMBL" id="TLS47336.1"/>
    </source>
</evidence>
<organism evidence="2 3">
    <name type="scientific">Streptomyces montanus</name>
    <dbReference type="NCBI Taxonomy" id="2580423"/>
    <lineage>
        <taxon>Bacteria</taxon>
        <taxon>Bacillati</taxon>
        <taxon>Actinomycetota</taxon>
        <taxon>Actinomycetes</taxon>
        <taxon>Kitasatosporales</taxon>
        <taxon>Streptomycetaceae</taxon>
        <taxon>Streptomyces</taxon>
    </lineage>
</organism>
<dbReference type="Proteomes" id="UP000305906">
    <property type="component" value="Unassembled WGS sequence"/>
</dbReference>
<evidence type="ECO:0000313" key="3">
    <source>
        <dbReference type="Proteomes" id="UP000305906"/>
    </source>
</evidence>
<dbReference type="GO" id="GO:0008170">
    <property type="term" value="F:N-methyltransferase activity"/>
    <property type="evidence" value="ECO:0007669"/>
    <property type="project" value="InterPro"/>
</dbReference>
<dbReference type="InterPro" id="IPR003356">
    <property type="entry name" value="DNA_methylase_A-5"/>
</dbReference>
<gene>
    <name evidence="2" type="ORF">FE633_04720</name>
</gene>
<feature type="domain" description="DNA methylase adenine-specific" evidence="1">
    <location>
        <begin position="157"/>
        <end position="365"/>
    </location>
</feature>
<dbReference type="CDD" id="cd02440">
    <property type="entry name" value="AdoMet_MTases"/>
    <property type="match status" value="1"/>
</dbReference>
<dbReference type="AlphaFoldDB" id="A0A5R9FZ81"/>
<accession>A0A5R9FZ81</accession>
<keyword evidence="2" id="KW-0540">Nuclease</keyword>
<evidence type="ECO:0000259" key="1">
    <source>
        <dbReference type="Pfam" id="PF02384"/>
    </source>
</evidence>
<dbReference type="PANTHER" id="PTHR42998:SF1">
    <property type="entry name" value="TYPE I RESTRICTION ENZYME HINDI METHYLASE SUBUNIT"/>
    <property type="match status" value="1"/>
</dbReference>
<protein>
    <submittedName>
        <fullName evidence="2">Restriction endonuclease subunit M</fullName>
    </submittedName>
</protein>
<dbReference type="SUPFAM" id="SSF53335">
    <property type="entry name" value="S-adenosyl-L-methionine-dependent methyltransferases"/>
    <property type="match status" value="1"/>
</dbReference>
<dbReference type="RefSeq" id="WP_138043787.1">
    <property type="nucleotide sequence ID" value="NZ_VBZC01000004.1"/>
</dbReference>
<keyword evidence="3" id="KW-1185">Reference proteome</keyword>
<reference evidence="2 3" key="1">
    <citation type="submission" date="2019-05" db="EMBL/GenBank/DDBJ databases">
        <title>Streptomyces sp. NEAU-C151, a novel actinomycete isolated from soil.</title>
        <authorList>
            <person name="Han L."/>
            <person name="Jiang H."/>
        </authorList>
    </citation>
    <scope>NUCLEOTIDE SEQUENCE [LARGE SCALE GENOMIC DNA]</scope>
    <source>
        <strain evidence="2 3">NEAU-C151</strain>
    </source>
</reference>